<protein>
    <recommendedName>
        <fullName evidence="3">POTRA domain-containing protein</fullName>
    </recommendedName>
</protein>
<evidence type="ECO:0000259" key="3">
    <source>
        <dbReference type="PROSITE" id="PS51779"/>
    </source>
</evidence>
<dbReference type="InterPro" id="IPR034746">
    <property type="entry name" value="POTRA"/>
</dbReference>
<dbReference type="InterPro" id="IPR000184">
    <property type="entry name" value="Bac_surfAg_D15"/>
</dbReference>
<dbReference type="InterPro" id="IPR010827">
    <property type="entry name" value="BamA/TamA_POTRA"/>
</dbReference>
<dbReference type="Gene3D" id="3.10.20.310">
    <property type="entry name" value="membrane protein fhac"/>
    <property type="match status" value="1"/>
</dbReference>
<dbReference type="GO" id="GO:0019867">
    <property type="term" value="C:outer membrane"/>
    <property type="evidence" value="ECO:0007669"/>
    <property type="project" value="InterPro"/>
</dbReference>
<accession>A0A2J6WM82</accession>
<dbReference type="Pfam" id="PF01103">
    <property type="entry name" value="Omp85"/>
    <property type="match status" value="1"/>
</dbReference>
<evidence type="ECO:0000256" key="1">
    <source>
        <dbReference type="ARBA" id="ARBA00004370"/>
    </source>
</evidence>
<dbReference type="AlphaFoldDB" id="A0A2J6WM82"/>
<feature type="domain" description="POTRA" evidence="3">
    <location>
        <begin position="76"/>
        <end position="148"/>
    </location>
</feature>
<name>A0A2J6WM82_9BACT</name>
<evidence type="ECO:0000313" key="4">
    <source>
        <dbReference type="EMBL" id="PMP71504.1"/>
    </source>
</evidence>
<dbReference type="Proteomes" id="UP000242881">
    <property type="component" value="Unassembled WGS sequence"/>
</dbReference>
<proteinExistence type="predicted"/>
<keyword evidence="2" id="KW-0472">Membrane</keyword>
<dbReference type="Pfam" id="PF07244">
    <property type="entry name" value="POTRA"/>
    <property type="match status" value="1"/>
</dbReference>
<organism evidence="4 5">
    <name type="scientific">Calditerrivibrio nitroreducens</name>
    <dbReference type="NCBI Taxonomy" id="477976"/>
    <lineage>
        <taxon>Bacteria</taxon>
        <taxon>Pseudomonadati</taxon>
        <taxon>Deferribacterota</taxon>
        <taxon>Deferribacteres</taxon>
        <taxon>Deferribacterales</taxon>
        <taxon>Calditerrivibrionaceae</taxon>
    </lineage>
</organism>
<comment type="caution">
    <text evidence="4">The sequence shown here is derived from an EMBL/GenBank/DDBJ whole genome shotgun (WGS) entry which is preliminary data.</text>
</comment>
<comment type="subcellular location">
    <subcellularLocation>
        <location evidence="1">Membrane</location>
    </subcellularLocation>
</comment>
<dbReference type="PROSITE" id="PS51779">
    <property type="entry name" value="POTRA"/>
    <property type="match status" value="1"/>
</dbReference>
<dbReference type="Gene3D" id="2.40.160.50">
    <property type="entry name" value="membrane protein fhac: a member of the omp85/tpsb transporter family"/>
    <property type="match status" value="1"/>
</dbReference>
<sequence>MEVQVRVLSLVLIFSVIFATKLFSKEIKGEIPSDLKLRFEEYSSKLTSEKFTELLSFLGYYINYEDDNEIVVQKSKLIRSINFKGNFSILNSQLLLASGINIGDPFYIDTLYKIRKNIEAFYKNNGFIDAEIKVDGDGENIKIVVDEGLRYYIDEIEIVIDEDVKSIKIPIKPYTEETINKEVEKAKELLKNNYYFNSKVLRQDLIIKGIRRIYPLDDPIPLLITLIKGGVVIKPVIYISKGEQYKLNIKNDFDFDNMSIKKFFIDHFNTTDKFDIRELELKLTEYLEASGFINSEVDITIEDREIFIKIAADNYVRSFDINLFINNQKNSDLIDSNLKSLILSCQDDEAKKYLEDKLRSEGYEEFAIKDYNIIRSQNSVKGRIVVETKTPKTIKAIFVNGKRYETKKIYKLYPQDIDNLRKEIYQSYSNNCWITGLNVEKIENESIFFTLNCSTPHISGILSNTYEVVNKIKKRFFNDNDTLTTSKFEEIYDYLLRNKNSEKVSLQQFNIDNETILAINRLKGKENRIYGIFGYDSIDRFSLELGYNRFDILNSGRTLSLSVKKSYNETSLLLSLAGQKTIHKIVDDYLAINLKDRDENDFEFKEATPTAISKITLDNLQLYVGLSLSYLDIYKTSFSKYYADIYEKDYKILNVPLKLIYSSKDFESLSGDGYFISISETPIFTKDNTIVESRGKFEVLKLLPKSPFLLKLTAELQHLSGDKDKIPVNYLIVLGGPQRMKAYGYRELGFKDPITNATLGDKSLTYSQIFLGYKPIDFVVIGPFFEYALYGDDFNKMSIAKDLGLELIISQKGVGFFSMSYGYAPFSPHRGSNAFYMNFGVNF</sequence>
<dbReference type="EMBL" id="PNIN01000039">
    <property type="protein sequence ID" value="PMP71504.1"/>
    <property type="molecule type" value="Genomic_DNA"/>
</dbReference>
<reference evidence="4 5" key="1">
    <citation type="submission" date="2018-01" db="EMBL/GenBank/DDBJ databases">
        <title>Metagenomic assembled genomes from two thermal pools in the Uzon Caldera, Kamchatka, Russia.</title>
        <authorList>
            <person name="Wilkins L."/>
            <person name="Ettinger C."/>
        </authorList>
    </citation>
    <scope>NUCLEOTIDE SEQUENCE [LARGE SCALE GENOMIC DNA]</scope>
    <source>
        <strain evidence="4">ZAV-05</strain>
    </source>
</reference>
<gene>
    <name evidence="4" type="ORF">C0187_03735</name>
</gene>
<evidence type="ECO:0000256" key="2">
    <source>
        <dbReference type="ARBA" id="ARBA00023136"/>
    </source>
</evidence>
<evidence type="ECO:0000313" key="5">
    <source>
        <dbReference type="Proteomes" id="UP000242881"/>
    </source>
</evidence>